<evidence type="ECO:0000256" key="4">
    <source>
        <dbReference type="ARBA" id="ARBA00022729"/>
    </source>
</evidence>
<dbReference type="PROSITE" id="PS50983">
    <property type="entry name" value="FE_B12_PBP"/>
    <property type="match status" value="1"/>
</dbReference>
<keyword evidence="9" id="KW-1185">Reference proteome</keyword>
<keyword evidence="6" id="KW-0472">Membrane</keyword>
<dbReference type="PANTHER" id="PTHR30532">
    <property type="entry name" value="IRON III DICITRATE-BINDING PERIPLASMIC PROTEIN"/>
    <property type="match status" value="1"/>
</dbReference>
<feature type="transmembrane region" description="Helical" evidence="6">
    <location>
        <begin position="20"/>
        <end position="41"/>
    </location>
</feature>
<comment type="caution">
    <text evidence="8">The sequence shown here is derived from an EMBL/GenBank/DDBJ whole genome shotgun (WGS) entry which is preliminary data.</text>
</comment>
<keyword evidence="6" id="KW-1133">Transmembrane helix</keyword>
<evidence type="ECO:0000256" key="2">
    <source>
        <dbReference type="ARBA" id="ARBA00008814"/>
    </source>
</evidence>
<gene>
    <name evidence="8" type="ORF">GS597_17495</name>
</gene>
<sequence length="335" mass="37095">MELYPSIFDLKSMKVKKYRLGQWLLVIGLISLMTIACGESLSSNSSSREMPASSSAKLVSHALGETRIPTEPQRIVVLHDTIILDPVIALGIKPIAATTYASEEGIAFRGLTAEQSEGIGILGSMEQPNLEKIAALKPGLIFATHHLHRQIYNQLSSIAPTVVIDHNQFDSFKDRFRYIAEILGKSDQANQVLTQYQTRVEQLRQAMGDQLNEVQVSVIHVYGEPLSTPAASHHISQIFSDIGLQRPPSQEGLLQEKNFSLEVLPEHDADILFIVKYPSSKAETILSNPIWQQLNAAQSGQVYEVSPERWGGAGGPIIANQILDDLFRYLVEQPF</sequence>
<evidence type="ECO:0000313" key="9">
    <source>
        <dbReference type="Proteomes" id="UP000607397"/>
    </source>
</evidence>
<keyword evidence="3" id="KW-0813">Transport</keyword>
<evidence type="ECO:0000256" key="1">
    <source>
        <dbReference type="ARBA" id="ARBA00004196"/>
    </source>
</evidence>
<dbReference type="Pfam" id="PF01497">
    <property type="entry name" value="Peripla_BP_2"/>
    <property type="match status" value="1"/>
</dbReference>
<proteinExistence type="inferred from homology"/>
<dbReference type="PANTHER" id="PTHR30532:SF25">
    <property type="entry name" value="IRON(III) DICITRATE-BINDING PERIPLASMIC PROTEIN"/>
    <property type="match status" value="1"/>
</dbReference>
<evidence type="ECO:0000256" key="3">
    <source>
        <dbReference type="ARBA" id="ARBA00022448"/>
    </source>
</evidence>
<dbReference type="Proteomes" id="UP000607397">
    <property type="component" value="Unassembled WGS sequence"/>
</dbReference>
<dbReference type="InterPro" id="IPR051313">
    <property type="entry name" value="Bact_iron-sidero_bind"/>
</dbReference>
<dbReference type="SUPFAM" id="SSF53807">
    <property type="entry name" value="Helical backbone' metal receptor"/>
    <property type="match status" value="1"/>
</dbReference>
<keyword evidence="5" id="KW-0175">Coiled coil</keyword>
<keyword evidence="6" id="KW-0812">Transmembrane</keyword>
<protein>
    <submittedName>
        <fullName evidence="8">ABC transporter substrate-binding protein</fullName>
    </submittedName>
</protein>
<dbReference type="Gene3D" id="3.40.50.1980">
    <property type="entry name" value="Nitrogenase molybdenum iron protein domain"/>
    <property type="match status" value="2"/>
</dbReference>
<dbReference type="CDD" id="cd01146">
    <property type="entry name" value="FhuD"/>
    <property type="match status" value="1"/>
</dbReference>
<comment type="similarity">
    <text evidence="2">Belongs to the bacterial solute-binding protein 8 family.</text>
</comment>
<evidence type="ECO:0000313" key="8">
    <source>
        <dbReference type="EMBL" id="NCJ08268.1"/>
    </source>
</evidence>
<comment type="subcellular location">
    <subcellularLocation>
        <location evidence="1">Cell envelope</location>
    </subcellularLocation>
</comment>
<evidence type="ECO:0000256" key="6">
    <source>
        <dbReference type="SAM" id="Phobius"/>
    </source>
</evidence>
<feature type="domain" description="Fe/B12 periplasmic-binding" evidence="7">
    <location>
        <begin position="75"/>
        <end position="334"/>
    </location>
</feature>
<evidence type="ECO:0000256" key="5">
    <source>
        <dbReference type="SAM" id="Coils"/>
    </source>
</evidence>
<organism evidence="8 9">
    <name type="scientific">Petrachloros mirabilis ULC683</name>
    <dbReference type="NCBI Taxonomy" id="2781853"/>
    <lineage>
        <taxon>Bacteria</taxon>
        <taxon>Bacillati</taxon>
        <taxon>Cyanobacteriota</taxon>
        <taxon>Cyanophyceae</taxon>
        <taxon>Synechococcales</taxon>
        <taxon>Petrachlorosaceae</taxon>
        <taxon>Petrachloros</taxon>
        <taxon>Petrachloros mirabilis</taxon>
    </lineage>
</organism>
<dbReference type="GO" id="GO:1901678">
    <property type="term" value="P:iron coordination entity transport"/>
    <property type="evidence" value="ECO:0007669"/>
    <property type="project" value="UniProtKB-ARBA"/>
</dbReference>
<dbReference type="EMBL" id="WVIC01000046">
    <property type="protein sequence ID" value="NCJ08268.1"/>
    <property type="molecule type" value="Genomic_DNA"/>
</dbReference>
<dbReference type="RefSeq" id="WP_161826743.1">
    <property type="nucleotide sequence ID" value="NZ_WVIC01000046.1"/>
</dbReference>
<dbReference type="InterPro" id="IPR002491">
    <property type="entry name" value="ABC_transptr_periplasmic_BD"/>
</dbReference>
<accession>A0A8K2A0L4</accession>
<dbReference type="AlphaFoldDB" id="A0A8K2A0L4"/>
<keyword evidence="4" id="KW-0732">Signal</keyword>
<name>A0A8K2A0L4_9CYAN</name>
<dbReference type="GO" id="GO:0030288">
    <property type="term" value="C:outer membrane-bounded periplasmic space"/>
    <property type="evidence" value="ECO:0007669"/>
    <property type="project" value="TreeGrafter"/>
</dbReference>
<reference evidence="8" key="1">
    <citation type="submission" date="2019-12" db="EMBL/GenBank/DDBJ databases">
        <title>High-Quality draft genome sequences of three cyanobacteria isolated from the limestone walls of the Old Cathedral of Coimbra.</title>
        <authorList>
            <person name="Tiago I."/>
            <person name="Soares F."/>
            <person name="Portugal A."/>
        </authorList>
    </citation>
    <scope>NUCLEOTIDE SEQUENCE [LARGE SCALE GENOMIC DNA]</scope>
    <source>
        <strain evidence="8">C</strain>
    </source>
</reference>
<evidence type="ECO:0000259" key="7">
    <source>
        <dbReference type="PROSITE" id="PS50983"/>
    </source>
</evidence>
<feature type="coiled-coil region" evidence="5">
    <location>
        <begin position="186"/>
        <end position="213"/>
    </location>
</feature>